<dbReference type="InterPro" id="IPR037465">
    <property type="entry name" value="YlxR"/>
</dbReference>
<dbReference type="HOGENOM" id="CLU_091016_1_0_5"/>
<comment type="caution">
    <text evidence="2">The sequence shown here is derived from an EMBL/GenBank/DDBJ whole genome shotgun (WGS) entry which is preliminary data.</text>
</comment>
<dbReference type="InterPro" id="IPR007393">
    <property type="entry name" value="YlxR_dom"/>
</dbReference>
<dbReference type="EMBL" id="AOLV01000027">
    <property type="protein sequence ID" value="EPX84367.1"/>
    <property type="molecule type" value="Genomic_DNA"/>
</dbReference>
<dbReference type="Gene3D" id="3.30.1330.30">
    <property type="match status" value="1"/>
</dbReference>
<gene>
    <name evidence="2" type="ORF">ruthe_02326</name>
</gene>
<dbReference type="PANTHER" id="PTHR34215:SF1">
    <property type="entry name" value="YLXR DOMAIN-CONTAINING PROTEIN"/>
    <property type="match status" value="1"/>
</dbReference>
<evidence type="ECO:0000259" key="1">
    <source>
        <dbReference type="Pfam" id="PF04296"/>
    </source>
</evidence>
<dbReference type="Gene3D" id="3.30.1230.10">
    <property type="entry name" value="YlxR-like"/>
    <property type="match status" value="1"/>
</dbReference>
<dbReference type="RefSeq" id="WP_021098408.1">
    <property type="nucleotide sequence ID" value="NZ_KE557322.1"/>
</dbReference>
<evidence type="ECO:0000313" key="2">
    <source>
        <dbReference type="EMBL" id="EPX84367.1"/>
    </source>
</evidence>
<dbReference type="InterPro" id="IPR035931">
    <property type="entry name" value="YlxR-like_sf"/>
</dbReference>
<dbReference type="OrthoDB" id="9799836at2"/>
<accession>S9QXM8</accession>
<dbReference type="InterPro" id="IPR029064">
    <property type="entry name" value="Ribosomal_eL30-like_sf"/>
</dbReference>
<keyword evidence="3" id="KW-1185">Reference proteome</keyword>
<dbReference type="SUPFAM" id="SSF64376">
    <property type="entry name" value="YlxR-like"/>
    <property type="match status" value="1"/>
</dbReference>
<organism evidence="2 3">
    <name type="scientific">Rubellimicrobium thermophilum DSM 16684</name>
    <dbReference type="NCBI Taxonomy" id="1123069"/>
    <lineage>
        <taxon>Bacteria</taxon>
        <taxon>Pseudomonadati</taxon>
        <taxon>Pseudomonadota</taxon>
        <taxon>Alphaproteobacteria</taxon>
        <taxon>Rhodobacterales</taxon>
        <taxon>Roseobacteraceae</taxon>
        <taxon>Rubellimicrobium</taxon>
    </lineage>
</organism>
<feature type="non-terminal residue" evidence="2">
    <location>
        <position position="207"/>
    </location>
</feature>
<sequence length="207" mass="21561">MTRGGARAERDGPERRCLVTGEKAPKAGLVRFVLSPDGVVVPDIAGKLPGRGFHVTASRPILEKARAAQFARAARAPVTVPPDLVQAVERQLAARLVEMLSLARKAGLAICGFEKVRDALAAAGEGTGRGAWARIGVLLQAADGSARGKARLWTPEGARWFGCLTASELGQAFGRDSVIHAAVASGALAARVVEEASRAPRRRAGAS</sequence>
<proteinExistence type="predicted"/>
<feature type="domain" description="YlxR" evidence="1">
    <location>
        <begin position="15"/>
        <end position="89"/>
    </location>
</feature>
<dbReference type="STRING" id="1123069.ruthe_02326"/>
<evidence type="ECO:0000313" key="3">
    <source>
        <dbReference type="Proteomes" id="UP000015346"/>
    </source>
</evidence>
<name>S9QXM8_9RHOB</name>
<dbReference type="Pfam" id="PF04296">
    <property type="entry name" value="YlxR"/>
    <property type="match status" value="1"/>
</dbReference>
<protein>
    <submittedName>
        <fullName evidence="2">Putative nucleic-acid-binding protein implicated in transcription termination</fullName>
    </submittedName>
</protein>
<dbReference type="NCBIfam" id="NF006622">
    <property type="entry name" value="PRK09190.1"/>
    <property type="match status" value="1"/>
</dbReference>
<dbReference type="Proteomes" id="UP000015346">
    <property type="component" value="Unassembled WGS sequence"/>
</dbReference>
<dbReference type="AlphaFoldDB" id="S9QXM8"/>
<reference evidence="2 3" key="1">
    <citation type="journal article" date="2013" name="Stand. Genomic Sci.">
        <title>Genome sequence of the reddish-pigmented Rubellimicrobium thermophilum type strain (DSM 16684(T)), a member of the Roseobacter clade.</title>
        <authorList>
            <person name="Fiebig A."/>
            <person name="Riedel T."/>
            <person name="Gronow S."/>
            <person name="Petersen J."/>
            <person name="Klenk H.P."/>
            <person name="Goker M."/>
        </authorList>
    </citation>
    <scope>NUCLEOTIDE SEQUENCE [LARGE SCALE GENOMIC DNA]</scope>
    <source>
        <strain evidence="2 3">DSM 16684</strain>
    </source>
</reference>
<dbReference type="PANTHER" id="PTHR34215">
    <property type="entry name" value="BLL0784 PROTEIN"/>
    <property type="match status" value="1"/>
</dbReference>